<evidence type="ECO:0000256" key="14">
    <source>
        <dbReference type="ARBA" id="ARBA00023002"/>
    </source>
</evidence>
<dbReference type="GO" id="GO:0008762">
    <property type="term" value="F:UDP-N-acetylmuramate dehydrogenase activity"/>
    <property type="evidence" value="ECO:0007669"/>
    <property type="project" value="UniProtKB-UniRule"/>
</dbReference>
<dbReference type="EMBL" id="CP060139">
    <property type="protein sequence ID" value="QNR26081.1"/>
    <property type="molecule type" value="Genomic_DNA"/>
</dbReference>
<gene>
    <name evidence="19 21" type="primary">murB</name>
    <name evidence="21" type="ORF">H4K34_15090</name>
</gene>
<evidence type="ECO:0000256" key="2">
    <source>
        <dbReference type="ARBA" id="ARBA00003921"/>
    </source>
</evidence>
<evidence type="ECO:0000256" key="15">
    <source>
        <dbReference type="ARBA" id="ARBA00023306"/>
    </source>
</evidence>
<comment type="similarity">
    <text evidence="19">Belongs to the MurB family.</text>
</comment>
<dbReference type="SUPFAM" id="SSF56176">
    <property type="entry name" value="FAD-binding/transporter-associated domain-like"/>
    <property type="match status" value="1"/>
</dbReference>
<keyword evidence="7 19" id="KW-0963">Cytoplasm</keyword>
<evidence type="ECO:0000256" key="13">
    <source>
        <dbReference type="ARBA" id="ARBA00022984"/>
    </source>
</evidence>
<sequence length="338" mass="37698">MEILKDQDLGPFNTFGLAEQARYFVRIASEAQLEELVENPIFKEQKVLWLGGGSNMLLTGPFEGLVVKLELKGREVEMLSDSEARVWAAGGENWHELVQWTVGQDLGGLENLSLIPGNVGTAPIQNIGAYGVELKDHFESLRAFDLEEKTWRSFNREECQFGYRQSVFKGEARGRYVVTGVSFRLSRQNHQLRTDYGAIQQELEKRGEEPSIRSISEAVIAIRQSKLPNPAEIGNSGSFFKNPVVSKEDHQRIQKQYPEVVAYPAGVEQMKLAAGWLIERAGWKGYRKGDAGVHNKQALVLVNYGKARGAEIKALAEAIQASVYTTFAVALEAEVNII</sequence>
<dbReference type="PANTHER" id="PTHR21071">
    <property type="entry name" value="UDP-N-ACETYLENOLPYRUVOYLGLUCOSAMINE REDUCTASE"/>
    <property type="match status" value="1"/>
</dbReference>
<evidence type="ECO:0000256" key="8">
    <source>
        <dbReference type="ARBA" id="ARBA00022618"/>
    </source>
</evidence>
<evidence type="ECO:0000256" key="19">
    <source>
        <dbReference type="HAMAP-Rule" id="MF_00037"/>
    </source>
</evidence>
<dbReference type="InterPro" id="IPR036318">
    <property type="entry name" value="FAD-bd_PCMH-like_sf"/>
</dbReference>
<dbReference type="RefSeq" id="WP_210760596.1">
    <property type="nucleotide sequence ID" value="NZ_CP060139.1"/>
</dbReference>
<dbReference type="GO" id="GO:0009252">
    <property type="term" value="P:peptidoglycan biosynthetic process"/>
    <property type="evidence" value="ECO:0007669"/>
    <property type="project" value="UniProtKB-UniRule"/>
</dbReference>
<keyword evidence="22" id="KW-1185">Reference proteome</keyword>
<evidence type="ECO:0000256" key="11">
    <source>
        <dbReference type="ARBA" id="ARBA00022857"/>
    </source>
</evidence>
<accession>A0A7H0VK33</accession>
<keyword evidence="8 19" id="KW-0132">Cell division</keyword>
<dbReference type="GO" id="GO:0005829">
    <property type="term" value="C:cytosol"/>
    <property type="evidence" value="ECO:0007669"/>
    <property type="project" value="TreeGrafter"/>
</dbReference>
<evidence type="ECO:0000256" key="1">
    <source>
        <dbReference type="ARBA" id="ARBA00001974"/>
    </source>
</evidence>
<keyword evidence="14 19" id="KW-0560">Oxidoreductase</keyword>
<organism evidence="21 22">
    <name type="scientific">Croceimicrobium hydrocarbonivorans</name>
    <dbReference type="NCBI Taxonomy" id="2761580"/>
    <lineage>
        <taxon>Bacteria</taxon>
        <taxon>Pseudomonadati</taxon>
        <taxon>Bacteroidota</taxon>
        <taxon>Flavobacteriia</taxon>
        <taxon>Flavobacteriales</taxon>
        <taxon>Owenweeksiaceae</taxon>
        <taxon>Croceimicrobium</taxon>
    </lineage>
</organism>
<name>A0A7H0VK33_9FLAO</name>
<evidence type="ECO:0000259" key="20">
    <source>
        <dbReference type="PROSITE" id="PS51387"/>
    </source>
</evidence>
<dbReference type="NCBIfam" id="NF010478">
    <property type="entry name" value="PRK13903.1"/>
    <property type="match status" value="1"/>
</dbReference>
<comment type="cofactor">
    <cofactor evidence="1 19">
        <name>FAD</name>
        <dbReference type="ChEBI" id="CHEBI:57692"/>
    </cofactor>
</comment>
<keyword evidence="9 19" id="KW-0285">Flavoprotein</keyword>
<dbReference type="Gene3D" id="3.30.465.10">
    <property type="match status" value="1"/>
</dbReference>
<protein>
    <recommendedName>
        <fullName evidence="6 19">UDP-N-acetylenolpyruvoylglucosamine reductase</fullName>
        <ecNumber evidence="5 19">1.3.1.98</ecNumber>
    </recommendedName>
    <alternativeName>
        <fullName evidence="17 19">UDP-N-acetylmuramate dehydrogenase</fullName>
    </alternativeName>
</protein>
<comment type="subcellular location">
    <subcellularLocation>
        <location evidence="3 19">Cytoplasm</location>
    </subcellularLocation>
</comment>
<feature type="active site" evidence="19">
    <location>
        <position position="334"/>
    </location>
</feature>
<keyword evidence="15 19" id="KW-0131">Cell cycle</keyword>
<evidence type="ECO:0000256" key="12">
    <source>
        <dbReference type="ARBA" id="ARBA00022960"/>
    </source>
</evidence>
<dbReference type="InterPro" id="IPR011601">
    <property type="entry name" value="MurB_C"/>
</dbReference>
<keyword evidence="16 19" id="KW-0961">Cell wall biogenesis/degradation</keyword>
<evidence type="ECO:0000256" key="4">
    <source>
        <dbReference type="ARBA" id="ARBA00004752"/>
    </source>
</evidence>
<feature type="active site" description="Proton donor" evidence="19">
    <location>
        <position position="238"/>
    </location>
</feature>
<dbReference type="InterPro" id="IPR016169">
    <property type="entry name" value="FAD-bd_PCMH_sub2"/>
</dbReference>
<dbReference type="AlphaFoldDB" id="A0A7H0VK33"/>
<dbReference type="Gene3D" id="3.30.43.10">
    <property type="entry name" value="Uridine Diphospho-n-acetylenolpyruvylglucosamine Reductase, domain 2"/>
    <property type="match status" value="1"/>
</dbReference>
<evidence type="ECO:0000313" key="21">
    <source>
        <dbReference type="EMBL" id="QNR26081.1"/>
    </source>
</evidence>
<proteinExistence type="inferred from homology"/>
<dbReference type="Gene3D" id="3.90.78.10">
    <property type="entry name" value="UDP-N-acetylenolpyruvoylglucosamine reductase, C-terminal domain"/>
    <property type="match status" value="1"/>
</dbReference>
<comment type="pathway">
    <text evidence="4 19">Cell wall biogenesis; peptidoglycan biosynthesis.</text>
</comment>
<keyword evidence="11 19" id="KW-0521">NADP</keyword>
<dbReference type="SUPFAM" id="SSF56194">
    <property type="entry name" value="Uridine diphospho-N-Acetylenolpyruvylglucosamine reductase, MurB, C-terminal domain"/>
    <property type="match status" value="1"/>
</dbReference>
<keyword evidence="12 19" id="KW-0133">Cell shape</keyword>
<dbReference type="GO" id="GO:0051301">
    <property type="term" value="P:cell division"/>
    <property type="evidence" value="ECO:0007669"/>
    <property type="project" value="UniProtKB-KW"/>
</dbReference>
<dbReference type="PANTHER" id="PTHR21071:SF4">
    <property type="entry name" value="UDP-N-ACETYLENOLPYRUVOYLGLUCOSAMINE REDUCTASE"/>
    <property type="match status" value="1"/>
</dbReference>
<keyword evidence="13 19" id="KW-0573">Peptidoglycan synthesis</keyword>
<feature type="domain" description="FAD-binding PCMH-type" evidence="20">
    <location>
        <begin position="16"/>
        <end position="188"/>
    </location>
</feature>
<dbReference type="GO" id="GO:0071555">
    <property type="term" value="P:cell wall organization"/>
    <property type="evidence" value="ECO:0007669"/>
    <property type="project" value="UniProtKB-KW"/>
</dbReference>
<comment type="catalytic activity">
    <reaction evidence="18 19">
        <text>UDP-N-acetyl-alpha-D-muramate + NADP(+) = UDP-N-acetyl-3-O-(1-carboxyvinyl)-alpha-D-glucosamine + NADPH + H(+)</text>
        <dbReference type="Rhea" id="RHEA:12248"/>
        <dbReference type="ChEBI" id="CHEBI:15378"/>
        <dbReference type="ChEBI" id="CHEBI:57783"/>
        <dbReference type="ChEBI" id="CHEBI:58349"/>
        <dbReference type="ChEBI" id="CHEBI:68483"/>
        <dbReference type="ChEBI" id="CHEBI:70757"/>
        <dbReference type="EC" id="1.3.1.98"/>
    </reaction>
</comment>
<dbReference type="HAMAP" id="MF_00037">
    <property type="entry name" value="MurB"/>
    <property type="match status" value="1"/>
</dbReference>
<dbReference type="PROSITE" id="PS51387">
    <property type="entry name" value="FAD_PCMH"/>
    <property type="match status" value="1"/>
</dbReference>
<evidence type="ECO:0000256" key="16">
    <source>
        <dbReference type="ARBA" id="ARBA00023316"/>
    </source>
</evidence>
<evidence type="ECO:0000256" key="9">
    <source>
        <dbReference type="ARBA" id="ARBA00022630"/>
    </source>
</evidence>
<dbReference type="InterPro" id="IPR003170">
    <property type="entry name" value="MurB"/>
</dbReference>
<dbReference type="UniPathway" id="UPA00219"/>
<keyword evidence="10 19" id="KW-0274">FAD</keyword>
<evidence type="ECO:0000313" key="22">
    <source>
        <dbReference type="Proteomes" id="UP000516305"/>
    </source>
</evidence>
<dbReference type="InterPro" id="IPR006094">
    <property type="entry name" value="Oxid_FAD_bind_N"/>
</dbReference>
<dbReference type="InterPro" id="IPR016167">
    <property type="entry name" value="FAD-bd_PCMH_sub1"/>
</dbReference>
<comment type="function">
    <text evidence="2 19">Cell wall formation.</text>
</comment>
<evidence type="ECO:0000256" key="10">
    <source>
        <dbReference type="ARBA" id="ARBA00022827"/>
    </source>
</evidence>
<dbReference type="NCBIfam" id="NF000755">
    <property type="entry name" value="PRK00046.1"/>
    <property type="match status" value="1"/>
</dbReference>
<evidence type="ECO:0000256" key="7">
    <source>
        <dbReference type="ARBA" id="ARBA00022490"/>
    </source>
</evidence>
<dbReference type="InterPro" id="IPR016166">
    <property type="entry name" value="FAD-bd_PCMH"/>
</dbReference>
<dbReference type="Pfam" id="PF02873">
    <property type="entry name" value="MurB_C"/>
    <property type="match status" value="1"/>
</dbReference>
<dbReference type="KEGG" id="chyd:H4K34_15090"/>
<dbReference type="GO" id="GO:0008360">
    <property type="term" value="P:regulation of cell shape"/>
    <property type="evidence" value="ECO:0007669"/>
    <property type="project" value="UniProtKB-KW"/>
</dbReference>
<evidence type="ECO:0000256" key="6">
    <source>
        <dbReference type="ARBA" id="ARBA00015188"/>
    </source>
</evidence>
<reference evidence="21 22" key="1">
    <citation type="submission" date="2020-08" db="EMBL/GenBank/DDBJ databases">
        <title>Croceimicrobium hydrocarbonivorans gen. nov., sp. nov., a novel marine bacterium isolated from a bacterial consortium that degrades polyethylene terephthalate.</title>
        <authorList>
            <person name="Liu R."/>
        </authorList>
    </citation>
    <scope>NUCLEOTIDE SEQUENCE [LARGE SCALE GENOMIC DNA]</scope>
    <source>
        <strain evidence="21 22">A20-9</strain>
    </source>
</reference>
<evidence type="ECO:0000256" key="18">
    <source>
        <dbReference type="ARBA" id="ARBA00048914"/>
    </source>
</evidence>
<dbReference type="Proteomes" id="UP000516305">
    <property type="component" value="Chromosome"/>
</dbReference>
<dbReference type="GO" id="GO:0071949">
    <property type="term" value="F:FAD binding"/>
    <property type="evidence" value="ECO:0007669"/>
    <property type="project" value="InterPro"/>
</dbReference>
<dbReference type="InterPro" id="IPR036635">
    <property type="entry name" value="MurB_C_sf"/>
</dbReference>
<evidence type="ECO:0000256" key="3">
    <source>
        <dbReference type="ARBA" id="ARBA00004496"/>
    </source>
</evidence>
<evidence type="ECO:0000256" key="17">
    <source>
        <dbReference type="ARBA" id="ARBA00031026"/>
    </source>
</evidence>
<evidence type="ECO:0000256" key="5">
    <source>
        <dbReference type="ARBA" id="ARBA00012518"/>
    </source>
</evidence>
<dbReference type="EC" id="1.3.1.98" evidence="5 19"/>
<dbReference type="Pfam" id="PF01565">
    <property type="entry name" value="FAD_binding_4"/>
    <property type="match status" value="1"/>
</dbReference>
<feature type="active site" evidence="19">
    <location>
        <position position="164"/>
    </location>
</feature>
<dbReference type="NCBIfam" id="TIGR00179">
    <property type="entry name" value="murB"/>
    <property type="match status" value="1"/>
</dbReference>